<feature type="domain" description="NTF2-like" evidence="2">
    <location>
        <begin position="26"/>
        <end position="167"/>
    </location>
</feature>
<evidence type="ECO:0000259" key="2">
    <source>
        <dbReference type="Pfam" id="PF26534"/>
    </source>
</evidence>
<name>A0AAN7WE13_9PEZI</name>
<evidence type="ECO:0000313" key="3">
    <source>
        <dbReference type="EMBL" id="KAK5704137.1"/>
    </source>
</evidence>
<keyword evidence="1" id="KW-0732">Signal</keyword>
<comment type="caution">
    <text evidence="3">The sequence shown here is derived from an EMBL/GenBank/DDBJ whole genome shotgun (WGS) entry which is preliminary data.</text>
</comment>
<gene>
    <name evidence="3" type="ORF">LTR97_003150</name>
</gene>
<dbReference type="Proteomes" id="UP001310594">
    <property type="component" value="Unassembled WGS sequence"/>
</dbReference>
<reference evidence="3" key="1">
    <citation type="submission" date="2023-08" db="EMBL/GenBank/DDBJ databases">
        <title>Black Yeasts Isolated from many extreme environments.</title>
        <authorList>
            <person name="Coleine C."/>
            <person name="Stajich J.E."/>
            <person name="Selbmann L."/>
        </authorList>
    </citation>
    <scope>NUCLEOTIDE SEQUENCE</scope>
    <source>
        <strain evidence="3">CCFEE 5810</strain>
    </source>
</reference>
<organism evidence="3 4">
    <name type="scientific">Elasticomyces elasticus</name>
    <dbReference type="NCBI Taxonomy" id="574655"/>
    <lineage>
        <taxon>Eukaryota</taxon>
        <taxon>Fungi</taxon>
        <taxon>Dikarya</taxon>
        <taxon>Ascomycota</taxon>
        <taxon>Pezizomycotina</taxon>
        <taxon>Dothideomycetes</taxon>
        <taxon>Dothideomycetidae</taxon>
        <taxon>Mycosphaerellales</taxon>
        <taxon>Teratosphaeriaceae</taxon>
        <taxon>Elasticomyces</taxon>
    </lineage>
</organism>
<feature type="chain" id="PRO_5042812765" description="NTF2-like domain-containing protein" evidence="1">
    <location>
        <begin position="19"/>
        <end position="176"/>
    </location>
</feature>
<accession>A0AAN7WE13</accession>
<protein>
    <recommendedName>
        <fullName evidence="2">NTF2-like domain-containing protein</fullName>
    </recommendedName>
</protein>
<sequence length="176" mass="18961">MQFTLLASAFALAATAIASPSSYGEKCVTQKQADHIVSQVINIFGHLPNVNAANKTAQALLSSDFTEYSDSILSLQSRPLTGDGLTADKAEWIAGIVGRPGIDGIETLYTSPAGCHEVVWFFSFNNLAAATYRVRGFNLVTLNNKNTQIKKLELEFNSIAWGLDDGELPCNFTAKA</sequence>
<evidence type="ECO:0000256" key="1">
    <source>
        <dbReference type="SAM" id="SignalP"/>
    </source>
</evidence>
<dbReference type="Pfam" id="PF26534">
    <property type="entry name" value="NTF2_7"/>
    <property type="match status" value="1"/>
</dbReference>
<evidence type="ECO:0000313" key="4">
    <source>
        <dbReference type="Proteomes" id="UP001310594"/>
    </source>
</evidence>
<dbReference type="EMBL" id="JAVRQU010000004">
    <property type="protein sequence ID" value="KAK5704137.1"/>
    <property type="molecule type" value="Genomic_DNA"/>
</dbReference>
<dbReference type="AlphaFoldDB" id="A0AAN7WE13"/>
<feature type="signal peptide" evidence="1">
    <location>
        <begin position="1"/>
        <end position="18"/>
    </location>
</feature>
<proteinExistence type="predicted"/>
<dbReference type="InterPro" id="IPR058645">
    <property type="entry name" value="NTF2-like_dom_7"/>
</dbReference>